<organism evidence="1">
    <name type="scientific">Solanum lycopersicum</name>
    <name type="common">Tomato</name>
    <name type="synonym">Lycopersicon esculentum</name>
    <dbReference type="NCBI Taxonomy" id="4081"/>
    <lineage>
        <taxon>Eukaryota</taxon>
        <taxon>Viridiplantae</taxon>
        <taxon>Streptophyta</taxon>
        <taxon>Embryophyta</taxon>
        <taxon>Tracheophyta</taxon>
        <taxon>Spermatophyta</taxon>
        <taxon>Magnoliopsida</taxon>
        <taxon>eudicotyledons</taxon>
        <taxon>Gunneridae</taxon>
        <taxon>Pentapetalae</taxon>
        <taxon>asterids</taxon>
        <taxon>lamiids</taxon>
        <taxon>Solanales</taxon>
        <taxon>Solanaceae</taxon>
        <taxon>Solanoideae</taxon>
        <taxon>Solaneae</taxon>
        <taxon>Solanum</taxon>
        <taxon>Solanum subgen. Lycopersicon</taxon>
    </lineage>
</organism>
<name>A0A3Q7F1P2_SOLLC</name>
<proteinExistence type="predicted"/>
<dbReference type="AlphaFoldDB" id="A0A3Q7F1P2"/>
<dbReference type="InParanoid" id="A0A3Q7F1P2"/>
<reference evidence="1" key="2">
    <citation type="submission" date="2019-01" db="UniProtKB">
        <authorList>
            <consortium name="EnsemblPlants"/>
        </authorList>
    </citation>
    <scope>IDENTIFICATION</scope>
    <source>
        <strain evidence="1">cv. Heinz 1706</strain>
    </source>
</reference>
<protein>
    <submittedName>
        <fullName evidence="1">Uncharacterized protein</fullName>
    </submittedName>
</protein>
<sequence>MAVKQDKNWKHHKKQKYKITGAVACNHAYCKTSEHISDKESNSRYILSAFLYIENQNVQPTLG</sequence>
<dbReference type="Gramene" id="Solyc02g069935.1.1">
    <property type="protein sequence ID" value="Solyc02g069935.1.1"/>
    <property type="gene ID" value="Solyc02g069935.1"/>
</dbReference>
<keyword evidence="2" id="KW-1185">Reference proteome</keyword>
<dbReference type="EnsemblPlants" id="Solyc02g069935.1.1">
    <property type="protein sequence ID" value="Solyc02g069935.1.1"/>
    <property type="gene ID" value="Solyc02g069935.1"/>
</dbReference>
<evidence type="ECO:0000313" key="1">
    <source>
        <dbReference type="EnsemblPlants" id="Solyc02g069935.1.1"/>
    </source>
</evidence>
<dbReference type="Proteomes" id="UP000004994">
    <property type="component" value="Chromosome 2"/>
</dbReference>
<evidence type="ECO:0000313" key="2">
    <source>
        <dbReference type="Proteomes" id="UP000004994"/>
    </source>
</evidence>
<reference evidence="1" key="1">
    <citation type="journal article" date="2012" name="Nature">
        <title>The tomato genome sequence provides insights into fleshy fruit evolution.</title>
        <authorList>
            <consortium name="Tomato Genome Consortium"/>
        </authorList>
    </citation>
    <scope>NUCLEOTIDE SEQUENCE [LARGE SCALE GENOMIC DNA]</scope>
    <source>
        <strain evidence="1">cv. Heinz 1706</strain>
    </source>
</reference>
<accession>A0A3Q7F1P2</accession>